<reference evidence="9 10" key="2">
    <citation type="journal article" date="2015" name="MBio">
        <title>Genome-Resolved Metagenomic Analysis Reveals Roles for Candidate Phyla and Other Microbial Community Members in Biogeochemical Transformations in Oil Reservoirs.</title>
        <authorList>
            <person name="Hu P."/>
            <person name="Tom L."/>
            <person name="Singh A."/>
            <person name="Thomas B.C."/>
            <person name="Baker B.J."/>
            <person name="Piceno Y.M."/>
            <person name="Andersen G.L."/>
            <person name="Banfield J.F."/>
        </authorList>
    </citation>
    <scope>NUCLEOTIDE SEQUENCE [LARGE SCALE GENOMIC DNA]</scope>
    <source>
        <strain evidence="7">57_489</strain>
    </source>
</reference>
<dbReference type="InterPro" id="IPR050131">
    <property type="entry name" value="Peptidase_S8_subtilisin-like"/>
</dbReference>
<dbReference type="InterPro" id="IPR022398">
    <property type="entry name" value="Peptidase_S8_His-AS"/>
</dbReference>
<dbReference type="PRINTS" id="PR00723">
    <property type="entry name" value="SUBTILISIN"/>
</dbReference>
<keyword evidence="3 5" id="KW-0378">Hydrolase</keyword>
<evidence type="ECO:0000256" key="5">
    <source>
        <dbReference type="PROSITE-ProRule" id="PRU01240"/>
    </source>
</evidence>
<feature type="active site" description="Charge relay system" evidence="5">
    <location>
        <position position="264"/>
    </location>
</feature>
<keyword evidence="4 5" id="KW-0720">Serine protease</keyword>
<comment type="caution">
    <text evidence="8">The sequence shown here is derived from an EMBL/GenBank/DDBJ whole genome shotgun (WGS) entry which is preliminary data.</text>
</comment>
<gene>
    <name evidence="7" type="ORF">XD72_0934</name>
    <name evidence="8" type="ORF">XE07_1720</name>
</gene>
<dbReference type="PROSITE" id="PS00138">
    <property type="entry name" value="SUBTILASE_SER"/>
    <property type="match status" value="1"/>
</dbReference>
<evidence type="ECO:0000256" key="3">
    <source>
        <dbReference type="ARBA" id="ARBA00022801"/>
    </source>
</evidence>
<dbReference type="AlphaFoldDB" id="A0A101IHX0"/>
<protein>
    <submittedName>
        <fullName evidence="8">Peptidase S8 and S53, subtilisin, putative</fullName>
    </submittedName>
</protein>
<dbReference type="Gene3D" id="3.40.50.200">
    <property type="entry name" value="Peptidase S8/S53 domain"/>
    <property type="match status" value="1"/>
</dbReference>
<keyword evidence="2 5" id="KW-0645">Protease</keyword>
<evidence type="ECO:0000313" key="10">
    <source>
        <dbReference type="Proteomes" id="UP000057043"/>
    </source>
</evidence>
<feature type="domain" description="Peptidase S8/S53" evidence="6">
    <location>
        <begin position="255"/>
        <end position="522"/>
    </location>
</feature>
<dbReference type="InterPro" id="IPR023828">
    <property type="entry name" value="Peptidase_S8_Ser-AS"/>
</dbReference>
<reference evidence="8" key="1">
    <citation type="journal article" date="2015" name="MBio">
        <title>Genome-resolved metagenomic analysis reveals roles for candidate phyla and other microbial community members in biogeochemical transformations in oil reservoirs.</title>
        <authorList>
            <person name="Hu P."/>
            <person name="Tom L."/>
            <person name="Singh A."/>
            <person name="Thomas B.C."/>
            <person name="Baker B.J."/>
            <person name="Piceno Y.M."/>
            <person name="Andersen G.L."/>
            <person name="Banfield J.F."/>
        </authorList>
    </citation>
    <scope>NUCLEOTIDE SEQUENCE [LARGE SCALE GENOMIC DNA]</scope>
    <source>
        <strain evidence="8">56_747</strain>
    </source>
</reference>
<comment type="similarity">
    <text evidence="1 5">Belongs to the peptidase S8 family.</text>
</comment>
<dbReference type="GO" id="GO:0006508">
    <property type="term" value="P:proteolysis"/>
    <property type="evidence" value="ECO:0007669"/>
    <property type="project" value="UniProtKB-KW"/>
</dbReference>
<evidence type="ECO:0000256" key="4">
    <source>
        <dbReference type="ARBA" id="ARBA00022825"/>
    </source>
</evidence>
<dbReference type="PATRIC" id="fig|301375.6.peg.923"/>
<evidence type="ECO:0000256" key="1">
    <source>
        <dbReference type="ARBA" id="ARBA00011073"/>
    </source>
</evidence>
<evidence type="ECO:0000313" key="9">
    <source>
        <dbReference type="Proteomes" id="UP000053961"/>
    </source>
</evidence>
<feature type="active site" description="Charge relay system" evidence="5">
    <location>
        <position position="307"/>
    </location>
</feature>
<dbReference type="InterPro" id="IPR036852">
    <property type="entry name" value="Peptidase_S8/S53_dom_sf"/>
</dbReference>
<evidence type="ECO:0000256" key="2">
    <source>
        <dbReference type="ARBA" id="ARBA00022670"/>
    </source>
</evidence>
<dbReference type="InterPro" id="IPR015500">
    <property type="entry name" value="Peptidase_S8_subtilisin-rel"/>
</dbReference>
<dbReference type="PANTHER" id="PTHR43806">
    <property type="entry name" value="PEPTIDASE S8"/>
    <property type="match status" value="1"/>
</dbReference>
<dbReference type="CDD" id="cd07487">
    <property type="entry name" value="Peptidases_S8_1"/>
    <property type="match status" value="1"/>
</dbReference>
<dbReference type="SUPFAM" id="SSF52743">
    <property type="entry name" value="Subtilisin-like"/>
    <property type="match status" value="1"/>
</dbReference>
<dbReference type="PROSITE" id="PS51892">
    <property type="entry name" value="SUBTILASE"/>
    <property type="match status" value="1"/>
</dbReference>
<dbReference type="PROSITE" id="PS00137">
    <property type="entry name" value="SUBTILASE_HIS"/>
    <property type="match status" value="1"/>
</dbReference>
<dbReference type="PANTHER" id="PTHR43806:SF11">
    <property type="entry name" value="CEREVISIN-RELATED"/>
    <property type="match status" value="1"/>
</dbReference>
<dbReference type="EMBL" id="LGHB01000031">
    <property type="protein sequence ID" value="KUK95585.1"/>
    <property type="molecule type" value="Genomic_DNA"/>
</dbReference>
<dbReference type="Pfam" id="PF00082">
    <property type="entry name" value="Peptidase_S8"/>
    <property type="match status" value="1"/>
</dbReference>
<accession>A0A101IHX0</accession>
<dbReference type="InterPro" id="IPR000209">
    <property type="entry name" value="Peptidase_S8/S53_dom"/>
</dbReference>
<dbReference type="Proteomes" id="UP000053961">
    <property type="component" value="Unassembled WGS sequence"/>
</dbReference>
<dbReference type="Proteomes" id="UP000057043">
    <property type="component" value="Unassembled WGS sequence"/>
</dbReference>
<evidence type="ECO:0000259" key="6">
    <source>
        <dbReference type="Pfam" id="PF00082"/>
    </source>
</evidence>
<dbReference type="EMBL" id="LGFT01000018">
    <property type="protein sequence ID" value="KUK44697.1"/>
    <property type="molecule type" value="Genomic_DNA"/>
</dbReference>
<name>A0A101IHX0_9EURY</name>
<sequence>MSRLSPPFFVALVAIFVVASSGAAISVSLNEQPPEVSPRWFLQRMDSVLNPDDDIEPPVIFNAHVAPMIVKRGDPKVEISAWVRDDIMVDIVYAEVGGRYVPLIDLARTGRYEGHCSSNLPPGDYRIAIVAVDRAGNAAVSSDLILKVLDPLDLNSNRIEDSLEKRKDRELKVIVLHEENVSLRREKMRVQEEDEAFRVLPGTSMVIPKDELESLAGTEGVKGVYEDKKLTILGGVSEGYSPRKDPRLNVSEYNGRGRTVAILDTGADPNHRSLDDMDDDIFTQDPKIVAFKDFVNGKEEAYDDHGHGTHCASLIAGTGDRGGVAPGAELVVIKVMDEDGACYLSDAFTALDWILENQGELGIDVISFSVGGEGPSDGSTLLDSACERMVDEGIVMCVAAGNSGPAARSIVTPGTAEKVITVGAMDPSGDLFHRSSRGPTPDNRVKPDLVAVGVNVTSARSGTLRGEGNMDGTSMAAPQVAGAAAVILEKQPTLDPAGVKRVLLRSADDVGLSGPDNNYGYGALNLSAALSRVEGSEDRSDPEVFSLDLSRSKAMTGDPVMIEAGVSGDVSDVEVHVIGEEREIRIPMRDFDGNGVYTGRWETRFWAPGEYSIAVEAADPFGGRDTTAVPFVLT</sequence>
<dbReference type="GO" id="GO:0004252">
    <property type="term" value="F:serine-type endopeptidase activity"/>
    <property type="evidence" value="ECO:0007669"/>
    <property type="project" value="UniProtKB-UniRule"/>
</dbReference>
<evidence type="ECO:0000313" key="7">
    <source>
        <dbReference type="EMBL" id="KUK44697.1"/>
    </source>
</evidence>
<organism evidence="8 9">
    <name type="scientific">Methanothrix harundinacea</name>
    <dbReference type="NCBI Taxonomy" id="301375"/>
    <lineage>
        <taxon>Archaea</taxon>
        <taxon>Methanobacteriati</taxon>
        <taxon>Methanobacteriota</taxon>
        <taxon>Stenosarchaea group</taxon>
        <taxon>Methanomicrobia</taxon>
        <taxon>Methanotrichales</taxon>
        <taxon>Methanotrichaceae</taxon>
        <taxon>Methanothrix</taxon>
    </lineage>
</organism>
<feature type="active site" description="Charge relay system" evidence="5">
    <location>
        <position position="474"/>
    </location>
</feature>
<evidence type="ECO:0000313" key="8">
    <source>
        <dbReference type="EMBL" id="KUK95585.1"/>
    </source>
</evidence>
<proteinExistence type="inferred from homology"/>